<gene>
    <name evidence="2" type="ORF">LTR78_007594</name>
</gene>
<accession>A0AAE0WHC7</accession>
<reference evidence="2" key="1">
    <citation type="submission" date="2023-07" db="EMBL/GenBank/DDBJ databases">
        <title>Black Yeasts Isolated from many extreme environments.</title>
        <authorList>
            <person name="Coleine C."/>
            <person name="Stajich J.E."/>
            <person name="Selbmann L."/>
        </authorList>
    </citation>
    <scope>NUCLEOTIDE SEQUENCE</scope>
    <source>
        <strain evidence="2">CCFEE 5485</strain>
    </source>
</reference>
<sequence length="148" mass="15611">MSLICPLRLLGTHIQAAKNTASYFEGLIPSLAVRRIKSKITRDDSSASAGKAASKSPIADAAVIKNSTAQVPHSSPNKISPKPSMSKNLTNYARTVGVAHADGVSLGPDVKVRGSVDMRVISMAYVDGVTLVPDFEVVARRGPIDQDI</sequence>
<evidence type="ECO:0000256" key="1">
    <source>
        <dbReference type="SAM" id="MobiDB-lite"/>
    </source>
</evidence>
<feature type="region of interest" description="Disordered" evidence="1">
    <location>
        <begin position="65"/>
        <end position="86"/>
    </location>
</feature>
<evidence type="ECO:0000313" key="3">
    <source>
        <dbReference type="Proteomes" id="UP001274830"/>
    </source>
</evidence>
<name>A0AAE0WHC7_9PEZI</name>
<evidence type="ECO:0000313" key="2">
    <source>
        <dbReference type="EMBL" id="KAK3672544.1"/>
    </source>
</evidence>
<dbReference type="Proteomes" id="UP001274830">
    <property type="component" value="Unassembled WGS sequence"/>
</dbReference>
<comment type="caution">
    <text evidence="2">The sequence shown here is derived from an EMBL/GenBank/DDBJ whole genome shotgun (WGS) entry which is preliminary data.</text>
</comment>
<keyword evidence="3" id="KW-1185">Reference proteome</keyword>
<dbReference type="EMBL" id="JAUTXT010000032">
    <property type="protein sequence ID" value="KAK3672544.1"/>
    <property type="molecule type" value="Genomic_DNA"/>
</dbReference>
<proteinExistence type="predicted"/>
<dbReference type="AlphaFoldDB" id="A0AAE0WHC7"/>
<organism evidence="2 3">
    <name type="scientific">Recurvomyces mirabilis</name>
    <dbReference type="NCBI Taxonomy" id="574656"/>
    <lineage>
        <taxon>Eukaryota</taxon>
        <taxon>Fungi</taxon>
        <taxon>Dikarya</taxon>
        <taxon>Ascomycota</taxon>
        <taxon>Pezizomycotina</taxon>
        <taxon>Dothideomycetes</taxon>
        <taxon>Dothideomycetidae</taxon>
        <taxon>Mycosphaerellales</taxon>
        <taxon>Teratosphaeriaceae</taxon>
        <taxon>Recurvomyces</taxon>
    </lineage>
</organism>
<protein>
    <submittedName>
        <fullName evidence="2">Uncharacterized protein</fullName>
    </submittedName>
</protein>